<dbReference type="InterPro" id="IPR015324">
    <property type="entry name" value="Ribosomal_Rsm22-like"/>
</dbReference>
<dbReference type="GO" id="GO:0006412">
    <property type="term" value="P:translation"/>
    <property type="evidence" value="ECO:0007669"/>
    <property type="project" value="InterPro"/>
</dbReference>
<dbReference type="PANTHER" id="PTHR13184">
    <property type="entry name" value="37S RIBOSOMAL PROTEIN S22"/>
    <property type="match status" value="1"/>
</dbReference>
<comment type="subcellular location">
    <subcellularLocation>
        <location evidence="1">Mitochondrion</location>
    </subcellularLocation>
</comment>
<keyword evidence="9" id="KW-0689">Ribosomal protein</keyword>
<protein>
    <submittedName>
        <fullName evidence="9">Mitochondrial small subunit ribosomal protein Rsm22</fullName>
    </submittedName>
</protein>
<proteinExistence type="predicted"/>
<keyword evidence="6" id="KW-0496">Mitochondrion</keyword>
<dbReference type="Pfam" id="PF09243">
    <property type="entry name" value="Rsm22"/>
    <property type="match status" value="1"/>
</dbReference>
<keyword evidence="9" id="KW-0687">Ribonucleoprotein</keyword>
<keyword evidence="5" id="KW-0411">Iron-sulfur</keyword>
<evidence type="ECO:0000256" key="4">
    <source>
        <dbReference type="ARBA" id="ARBA00023004"/>
    </source>
</evidence>
<dbReference type="PANTHER" id="PTHR13184:SF5">
    <property type="entry name" value="METHYLTRANSFERASE-LIKE PROTEIN 17, MITOCHONDRIAL"/>
    <property type="match status" value="1"/>
</dbReference>
<comment type="function">
    <text evidence="7">Mitochondrial ribosome (mitoribosome) assembly factor. Binds at the interface of the head and body domains of the mitochondrial small ribosomal subunit (mt-SSU), occluding the mRNA channel and preventing compaction of the head domain towards the body. Probable inactive methyltransferase: retains the characteristic folding and ability to bind S-adenosyl-L-methionine, but it probably lost its methyltransferase activity.</text>
</comment>
<keyword evidence="10" id="KW-1185">Reference proteome</keyword>
<evidence type="ECO:0000256" key="5">
    <source>
        <dbReference type="ARBA" id="ARBA00023014"/>
    </source>
</evidence>
<dbReference type="GO" id="GO:0051536">
    <property type="term" value="F:iron-sulfur cluster binding"/>
    <property type="evidence" value="ECO:0007669"/>
    <property type="project" value="UniProtKB-KW"/>
</dbReference>
<dbReference type="GO" id="GO:0046872">
    <property type="term" value="F:metal ion binding"/>
    <property type="evidence" value="ECO:0007669"/>
    <property type="project" value="UniProtKB-KW"/>
</dbReference>
<sequence length="406" mass="45360">MSSHLPRGPHKFPALLELGVNALIKDYPVHWLKRDVRGLAERLRDRQSVNIDSERRTSIEYSARDVLAYIVSRFPSTFGAVTTALQHVWLDDAQFAPKQVLDFGAGTGAGTLSVLSRLFPQSFWIDHDDRGDVVDFNGFSKVPPEHIPRLVQIEPNKHMQSAARFFASFLRFPDSMMPLQSTSLSGAVGSAIAPSDLSICSYVLNELSSQDEVKSVISDVLGNTTKYAVFIEPGTPGGFSSIRQLRDDPSFRAMGFVAVAPCPRSQLTCPMGSGSWCHFSTRLERPMVQRRFKEDFSRSLEDERLSFVVMKKEISLTEDALDVPRILGPPLKRSGHVVLDLCHPKGGIQRQIFSRSSVEDGAYRYARKSKWGDPMPFFFPVSSVPSKLEVDRARSEAEVDEEPESH</sequence>
<evidence type="ECO:0000256" key="2">
    <source>
        <dbReference type="ARBA" id="ARBA00022723"/>
    </source>
</evidence>
<evidence type="ECO:0000256" key="7">
    <source>
        <dbReference type="ARBA" id="ARBA00045681"/>
    </source>
</evidence>
<feature type="region of interest" description="Disordered" evidence="8">
    <location>
        <begin position="386"/>
        <end position="406"/>
    </location>
</feature>
<dbReference type="GO" id="GO:0005739">
    <property type="term" value="C:mitochondrion"/>
    <property type="evidence" value="ECO:0007669"/>
    <property type="project" value="UniProtKB-SubCell"/>
</dbReference>
<evidence type="ECO:0000256" key="8">
    <source>
        <dbReference type="SAM" id="MobiDB-lite"/>
    </source>
</evidence>
<reference evidence="9" key="1">
    <citation type="submission" date="2019-09" db="EMBL/GenBank/DDBJ databases">
        <title>The Mitochondrial Proteome of the Jakobid, Andalucia godoyi, a Protist With the Most Gene-Rich and Bacteria-Like Mitochondrial Genome.</title>
        <authorList>
            <person name="Gray M.W."/>
            <person name="Burger G."/>
            <person name="Derelle R."/>
            <person name="Klimes V."/>
            <person name="Leger M."/>
            <person name="Sarrasin M."/>
            <person name="Vlcek C."/>
            <person name="Roger A.J."/>
            <person name="Elias M."/>
            <person name="Lang B.F."/>
        </authorList>
    </citation>
    <scope>NUCLEOTIDE SEQUENCE</scope>
    <source>
        <strain evidence="9">And28</strain>
    </source>
</reference>
<feature type="compositionally biased region" description="Basic and acidic residues" evidence="8">
    <location>
        <begin position="388"/>
        <end position="397"/>
    </location>
</feature>
<keyword evidence="2" id="KW-0479">Metal-binding</keyword>
<accession>A0A8K0AG50</accession>
<dbReference type="OrthoDB" id="421327at2759"/>
<dbReference type="Proteomes" id="UP000799049">
    <property type="component" value="Unassembled WGS sequence"/>
</dbReference>
<evidence type="ECO:0000256" key="1">
    <source>
        <dbReference type="ARBA" id="ARBA00004173"/>
    </source>
</evidence>
<dbReference type="InterPro" id="IPR052571">
    <property type="entry name" value="Mt_RNA_Methyltransferase"/>
</dbReference>
<dbReference type="GO" id="GO:0015935">
    <property type="term" value="C:small ribosomal subunit"/>
    <property type="evidence" value="ECO:0007669"/>
    <property type="project" value="TreeGrafter"/>
</dbReference>
<dbReference type="AlphaFoldDB" id="A0A8K0AG50"/>
<evidence type="ECO:0000256" key="3">
    <source>
        <dbReference type="ARBA" id="ARBA00022946"/>
    </source>
</evidence>
<gene>
    <name evidence="9" type="ORF">ANDGO_07862</name>
</gene>
<name>A0A8K0AG50_ANDGO</name>
<dbReference type="GO" id="GO:0008168">
    <property type="term" value="F:methyltransferase activity"/>
    <property type="evidence" value="ECO:0007669"/>
    <property type="project" value="InterPro"/>
</dbReference>
<evidence type="ECO:0000256" key="6">
    <source>
        <dbReference type="ARBA" id="ARBA00023128"/>
    </source>
</evidence>
<keyword evidence="4" id="KW-0408">Iron</keyword>
<dbReference type="EMBL" id="VRVR01000048">
    <property type="protein sequence ID" value="KAF0852292.1"/>
    <property type="molecule type" value="Genomic_DNA"/>
</dbReference>
<evidence type="ECO:0000313" key="9">
    <source>
        <dbReference type="EMBL" id="KAF0852292.1"/>
    </source>
</evidence>
<organism evidence="9 10">
    <name type="scientific">Andalucia godoyi</name>
    <name type="common">Flagellate</name>
    <dbReference type="NCBI Taxonomy" id="505711"/>
    <lineage>
        <taxon>Eukaryota</taxon>
        <taxon>Discoba</taxon>
        <taxon>Jakobida</taxon>
        <taxon>Andalucina</taxon>
        <taxon>Andaluciidae</taxon>
        <taxon>Andalucia</taxon>
    </lineage>
</organism>
<keyword evidence="3" id="KW-0809">Transit peptide</keyword>
<evidence type="ECO:0000313" key="10">
    <source>
        <dbReference type="Proteomes" id="UP000799049"/>
    </source>
</evidence>
<dbReference type="GO" id="GO:0003735">
    <property type="term" value="F:structural constituent of ribosome"/>
    <property type="evidence" value="ECO:0007669"/>
    <property type="project" value="TreeGrafter"/>
</dbReference>
<comment type="caution">
    <text evidence="9">The sequence shown here is derived from an EMBL/GenBank/DDBJ whole genome shotgun (WGS) entry which is preliminary data.</text>
</comment>